<dbReference type="SUPFAM" id="SSF52540">
    <property type="entry name" value="P-loop containing nucleoside triphosphate hydrolases"/>
    <property type="match status" value="1"/>
</dbReference>
<feature type="region of interest" description="Disordered" evidence="8">
    <location>
        <begin position="529"/>
        <end position="552"/>
    </location>
</feature>
<dbReference type="PROSITE" id="PS51194">
    <property type="entry name" value="HELICASE_CTER"/>
    <property type="match status" value="1"/>
</dbReference>
<dbReference type="InterPro" id="IPR014001">
    <property type="entry name" value="Helicase_ATP-bd"/>
</dbReference>
<dbReference type="SMART" id="SM00490">
    <property type="entry name" value="HELICc"/>
    <property type="match status" value="1"/>
</dbReference>
<dbReference type="Gene3D" id="3.40.50.300">
    <property type="entry name" value="P-loop containing nucleotide triphosphate hydrolases"/>
    <property type="match status" value="2"/>
</dbReference>
<dbReference type="Pfam" id="PF00270">
    <property type="entry name" value="DEAD"/>
    <property type="match status" value="1"/>
</dbReference>
<dbReference type="CDD" id="cd18787">
    <property type="entry name" value="SF2_C_DEAD"/>
    <property type="match status" value="1"/>
</dbReference>
<dbReference type="PANTHER" id="PTHR47959">
    <property type="entry name" value="ATP-DEPENDENT RNA HELICASE RHLE-RELATED"/>
    <property type="match status" value="1"/>
</dbReference>
<protein>
    <recommendedName>
        <fullName evidence="1">RNA helicase</fullName>
        <ecNumber evidence="1">3.6.4.13</ecNumber>
    </recommendedName>
</protein>
<dbReference type="EC" id="3.6.4.13" evidence="1"/>
<feature type="domain" description="Helicase C-terminal" evidence="10">
    <location>
        <begin position="261"/>
        <end position="407"/>
    </location>
</feature>
<evidence type="ECO:0000259" key="10">
    <source>
        <dbReference type="PROSITE" id="PS51194"/>
    </source>
</evidence>
<evidence type="ECO:0000256" key="2">
    <source>
        <dbReference type="ARBA" id="ARBA00022741"/>
    </source>
</evidence>
<feature type="compositionally biased region" description="Low complexity" evidence="8">
    <location>
        <begin position="529"/>
        <end position="540"/>
    </location>
</feature>
<dbReference type="InterPro" id="IPR001650">
    <property type="entry name" value="Helicase_C-like"/>
</dbReference>
<keyword evidence="2 7" id="KW-0547">Nucleotide-binding</keyword>
<dbReference type="AlphaFoldDB" id="A0AAW1CYG2"/>
<dbReference type="InterPro" id="IPR000629">
    <property type="entry name" value="RNA-helicase_DEAD-box_CS"/>
</dbReference>
<keyword evidence="5 7" id="KW-0067">ATP-binding</keyword>
<organism evidence="12 13">
    <name type="scientific">Rhynocoris fuscipes</name>
    <dbReference type="NCBI Taxonomy" id="488301"/>
    <lineage>
        <taxon>Eukaryota</taxon>
        <taxon>Metazoa</taxon>
        <taxon>Ecdysozoa</taxon>
        <taxon>Arthropoda</taxon>
        <taxon>Hexapoda</taxon>
        <taxon>Insecta</taxon>
        <taxon>Pterygota</taxon>
        <taxon>Neoptera</taxon>
        <taxon>Paraneoptera</taxon>
        <taxon>Hemiptera</taxon>
        <taxon>Heteroptera</taxon>
        <taxon>Panheteroptera</taxon>
        <taxon>Cimicomorpha</taxon>
        <taxon>Reduviidae</taxon>
        <taxon>Harpactorinae</taxon>
        <taxon>Harpactorini</taxon>
        <taxon>Rhynocoris</taxon>
    </lineage>
</organism>
<reference evidence="12 13" key="1">
    <citation type="submission" date="2022-12" db="EMBL/GenBank/DDBJ databases">
        <title>Chromosome-level genome assembly of true bugs.</title>
        <authorList>
            <person name="Ma L."/>
            <person name="Li H."/>
        </authorList>
    </citation>
    <scope>NUCLEOTIDE SEQUENCE [LARGE SCALE GENOMIC DNA]</scope>
    <source>
        <strain evidence="12">Lab_2022b</strain>
    </source>
</reference>
<dbReference type="GO" id="GO:0010468">
    <property type="term" value="P:regulation of gene expression"/>
    <property type="evidence" value="ECO:0007669"/>
    <property type="project" value="UniProtKB-ARBA"/>
</dbReference>
<comment type="caution">
    <text evidence="12">The sequence shown here is derived from an EMBL/GenBank/DDBJ whole genome shotgun (WGS) entry which is preliminary data.</text>
</comment>
<dbReference type="EMBL" id="JAPXFL010000007">
    <property type="protein sequence ID" value="KAK9503848.1"/>
    <property type="molecule type" value="Genomic_DNA"/>
</dbReference>
<keyword evidence="13" id="KW-1185">Reference proteome</keyword>
<evidence type="ECO:0000256" key="4">
    <source>
        <dbReference type="ARBA" id="ARBA00022806"/>
    </source>
</evidence>
<evidence type="ECO:0000256" key="3">
    <source>
        <dbReference type="ARBA" id="ARBA00022801"/>
    </source>
</evidence>
<evidence type="ECO:0000256" key="8">
    <source>
        <dbReference type="SAM" id="MobiDB-lite"/>
    </source>
</evidence>
<proteinExistence type="inferred from homology"/>
<evidence type="ECO:0000256" key="6">
    <source>
        <dbReference type="PROSITE-ProRule" id="PRU00552"/>
    </source>
</evidence>
<keyword evidence="3 7" id="KW-0378">Hydrolase</keyword>
<keyword evidence="4 7" id="KW-0347">Helicase</keyword>
<dbReference type="GO" id="GO:0005524">
    <property type="term" value="F:ATP binding"/>
    <property type="evidence" value="ECO:0007669"/>
    <property type="project" value="UniProtKB-KW"/>
</dbReference>
<evidence type="ECO:0000259" key="11">
    <source>
        <dbReference type="PROSITE" id="PS51195"/>
    </source>
</evidence>
<evidence type="ECO:0000256" key="5">
    <source>
        <dbReference type="ARBA" id="ARBA00022840"/>
    </source>
</evidence>
<comment type="similarity">
    <text evidence="7">Belongs to the DEAD box helicase family.</text>
</comment>
<evidence type="ECO:0000313" key="13">
    <source>
        <dbReference type="Proteomes" id="UP001461498"/>
    </source>
</evidence>
<dbReference type="SMART" id="SM00487">
    <property type="entry name" value="DEXDc"/>
    <property type="match status" value="1"/>
</dbReference>
<dbReference type="GO" id="GO:0003676">
    <property type="term" value="F:nucleic acid binding"/>
    <property type="evidence" value="ECO:0007669"/>
    <property type="project" value="InterPro"/>
</dbReference>
<dbReference type="GO" id="GO:0016787">
    <property type="term" value="F:hydrolase activity"/>
    <property type="evidence" value="ECO:0007669"/>
    <property type="project" value="UniProtKB-KW"/>
</dbReference>
<gene>
    <name evidence="12" type="ORF">O3M35_010319</name>
</gene>
<evidence type="ECO:0000313" key="12">
    <source>
        <dbReference type="EMBL" id="KAK9503848.1"/>
    </source>
</evidence>
<dbReference type="InterPro" id="IPR011545">
    <property type="entry name" value="DEAD/DEAH_box_helicase_dom"/>
</dbReference>
<feature type="domain" description="DEAD-box RNA helicase Q" evidence="11">
    <location>
        <begin position="24"/>
        <end position="52"/>
    </location>
</feature>
<dbReference type="PANTHER" id="PTHR47959:SF1">
    <property type="entry name" value="ATP-DEPENDENT RNA HELICASE DBPA"/>
    <property type="match status" value="1"/>
</dbReference>
<evidence type="ECO:0000259" key="9">
    <source>
        <dbReference type="PROSITE" id="PS51192"/>
    </source>
</evidence>
<dbReference type="Pfam" id="PF00271">
    <property type="entry name" value="Helicase_C"/>
    <property type="match status" value="1"/>
</dbReference>
<accession>A0AAW1CYG2</accession>
<dbReference type="PROSITE" id="PS51192">
    <property type="entry name" value="HELICASE_ATP_BIND_1"/>
    <property type="match status" value="1"/>
</dbReference>
<name>A0AAW1CYG2_9HEMI</name>
<feature type="region of interest" description="Disordered" evidence="8">
    <location>
        <begin position="445"/>
        <end position="464"/>
    </location>
</feature>
<evidence type="ECO:0000256" key="7">
    <source>
        <dbReference type="RuleBase" id="RU000492"/>
    </source>
</evidence>
<feature type="domain" description="Helicase ATP-binding" evidence="9">
    <location>
        <begin position="55"/>
        <end position="225"/>
    </location>
</feature>
<dbReference type="GO" id="GO:0003724">
    <property type="term" value="F:RNA helicase activity"/>
    <property type="evidence" value="ECO:0007669"/>
    <property type="project" value="UniProtKB-EC"/>
</dbReference>
<sequence length="641" mass="71584">MNTRFAHDLDDKSRTQDILVVQDVVFPSFLLPDFILRGLEKYGYKKPSPIQLSAIPLARCGLDLIVQAKSGTGKTLVFTITVLETVKVKLKRLQAIILAPTREIAIQITVVIKAVGCYLKGLKVGTFIGGMPMEGDKHNLSGCHVAVGAPGRVRHLIEQNIMDSSAVRLLILDEADKLMEEIFLSDVNYIFNKCCSSKQTLACSATYTPELLEFVNQYMRSGKHIVPDGNAVPILLGLKQFVYITDDHANIYARLKFKQEALFKILTTVRFDQALVFTNYITRAESLSSLLNSKGWSTACLTGKQTQEARNETVERLKCHKASIVVATDLASRGLDSSSINLVINLDVPLSGATYLHRMGRAGRYGSHGICITIVSEGQDCTRFTNMLGDIGGSSMYVSLIPRNNIPDLWTTSTDGLQKLYATIKANDEEISPSEVKNDQLALESASSPIATETGSVPATSDQEINIKTQATSKKALKIGSRVRKFSNSMREQIEGADSSDSDQINFQKTTELMPNLSFTYLNINDSDNISNNSSSSQNSYKPSDEDEEDGEEMIASSNLASSDTLSIEEGLEQLNIVDEKSYPYRNIHSKKNHSYYKQYYQNSLQNQFYNNSLYENDWYFRIENQIQNFVQYTHKFNPYF</sequence>
<dbReference type="PROSITE" id="PS51195">
    <property type="entry name" value="Q_MOTIF"/>
    <property type="match status" value="1"/>
</dbReference>
<dbReference type="Proteomes" id="UP001461498">
    <property type="component" value="Unassembled WGS sequence"/>
</dbReference>
<dbReference type="InterPro" id="IPR050079">
    <property type="entry name" value="DEAD_box_RNA_helicase"/>
</dbReference>
<dbReference type="InterPro" id="IPR014014">
    <property type="entry name" value="RNA_helicase_DEAD_Q_motif"/>
</dbReference>
<dbReference type="PROSITE" id="PS00039">
    <property type="entry name" value="DEAD_ATP_HELICASE"/>
    <property type="match status" value="1"/>
</dbReference>
<dbReference type="InterPro" id="IPR027417">
    <property type="entry name" value="P-loop_NTPase"/>
</dbReference>
<evidence type="ECO:0000256" key="1">
    <source>
        <dbReference type="ARBA" id="ARBA00012552"/>
    </source>
</evidence>
<feature type="short sequence motif" description="Q motif" evidence="6">
    <location>
        <begin position="24"/>
        <end position="52"/>
    </location>
</feature>
<dbReference type="GO" id="GO:0005829">
    <property type="term" value="C:cytosol"/>
    <property type="evidence" value="ECO:0007669"/>
    <property type="project" value="TreeGrafter"/>
</dbReference>